<keyword evidence="2" id="KW-1133">Transmembrane helix</keyword>
<accession>A0A1Q8SR13</accession>
<feature type="transmembrane region" description="Helical" evidence="2">
    <location>
        <begin position="12"/>
        <end position="31"/>
    </location>
</feature>
<dbReference type="EMBL" id="MSDO01000017">
    <property type="protein sequence ID" value="OLO03868.1"/>
    <property type="molecule type" value="Genomic_DNA"/>
</dbReference>
<feature type="region of interest" description="Disordered" evidence="1">
    <location>
        <begin position="93"/>
        <end position="133"/>
    </location>
</feature>
<evidence type="ECO:0000256" key="1">
    <source>
        <dbReference type="SAM" id="MobiDB-lite"/>
    </source>
</evidence>
<protein>
    <submittedName>
        <fullName evidence="3">Uncharacterized protein</fullName>
    </submittedName>
</protein>
<name>A0A1Q8SR13_9GAMM</name>
<reference evidence="3 4" key="1">
    <citation type="submission" date="2016-12" db="EMBL/GenBank/DDBJ databases">
        <title>Draft genome sequences of strains Salinicola socius SMB35, Salinicola sp. MH3R3-1 and Chromohalobacter sp. SMB17 from the Verkhnekamsk potash mining region of Russia.</title>
        <authorList>
            <person name="Mavrodi D.V."/>
            <person name="Olsson B.E."/>
            <person name="Korsakova E.S."/>
            <person name="Pyankova A."/>
            <person name="Mavrodi O.V."/>
            <person name="Plotnikova E.G."/>
        </authorList>
    </citation>
    <scope>NUCLEOTIDE SEQUENCE [LARGE SCALE GENOMIC DNA]</scope>
    <source>
        <strain evidence="3 4">SMB35</strain>
    </source>
</reference>
<evidence type="ECO:0000313" key="3">
    <source>
        <dbReference type="EMBL" id="OLO03868.1"/>
    </source>
</evidence>
<evidence type="ECO:0000313" key="4">
    <source>
        <dbReference type="Proteomes" id="UP000186878"/>
    </source>
</evidence>
<gene>
    <name evidence="3" type="ORF">BTW07_11275</name>
</gene>
<organism evidence="3 4">
    <name type="scientific">Salinicola socius</name>
    <dbReference type="NCBI Taxonomy" id="404433"/>
    <lineage>
        <taxon>Bacteria</taxon>
        <taxon>Pseudomonadati</taxon>
        <taxon>Pseudomonadota</taxon>
        <taxon>Gammaproteobacteria</taxon>
        <taxon>Oceanospirillales</taxon>
        <taxon>Halomonadaceae</taxon>
        <taxon>Salinicola</taxon>
    </lineage>
</organism>
<dbReference type="RefSeq" id="WP_075570277.1">
    <property type="nucleotide sequence ID" value="NZ_MSDO01000017.1"/>
</dbReference>
<evidence type="ECO:0000256" key="2">
    <source>
        <dbReference type="SAM" id="Phobius"/>
    </source>
</evidence>
<keyword evidence="4" id="KW-1185">Reference proteome</keyword>
<proteinExistence type="predicted"/>
<feature type="compositionally biased region" description="Basic and acidic residues" evidence="1">
    <location>
        <begin position="93"/>
        <end position="124"/>
    </location>
</feature>
<sequence length="232" mass="26888">MEWLSEHSKAITAITSILTLFVWFFYAQILYRNFARTRRPRIIINRGHGNDLTSLCLISNMSSEPIFLEHIIVTLHTSKGSLTNDMIDFEADHRQDRSDSEDSSSEHGKDQGGNCRHEQDREGMRSSQGPMLPGSFSHVGSFEAILRRLCNVHEVALEHDRPKDDTVFQFLDIRVVAIYGSEDHPIGAERRFRLHMNDDEACTLVPVSLDTKRYANRLQRWRVRQWIRHLDG</sequence>
<keyword evidence="2" id="KW-0812">Transmembrane</keyword>
<comment type="caution">
    <text evidence="3">The sequence shown here is derived from an EMBL/GenBank/DDBJ whole genome shotgun (WGS) entry which is preliminary data.</text>
</comment>
<dbReference type="AlphaFoldDB" id="A0A1Q8SR13"/>
<dbReference type="OrthoDB" id="6181469at2"/>
<keyword evidence="2" id="KW-0472">Membrane</keyword>
<dbReference type="STRING" id="404433.BTW07_11275"/>
<dbReference type="Proteomes" id="UP000186878">
    <property type="component" value="Unassembled WGS sequence"/>
</dbReference>